<dbReference type="PANTHER" id="PTHR34512">
    <property type="entry name" value="CELL SURFACE PROTEIN"/>
    <property type="match status" value="1"/>
</dbReference>
<name>A0A2N3WHF2_9PSEU</name>
<keyword evidence="3" id="KW-1185">Reference proteome</keyword>
<sequence>MTEKMGGRRVLLVSSAFLAAVVIAAIVVPLALYSGKVPGHAIAVSQPGQWQLGSDRIPPYENGIDSWVVGDELVLVNDTYAVAYARSDGKERWRIPSPSGHFCGASTSVVDNHIAVGYGDRCSSAAVLDVNAGKLLWQRAMPITSSGSPSEAKLDEHAVLEIVGGSVVVVHYQQLLGLDATTGAVRWSEVSPPTDEKVYSNCIPSDGVPRTADFVLLSHCSAKDSGEDLYVAVGVDPTTGKTKQHNEFVKSKSYLTMAWVSASPLVAYLSDASKGVYETLGDSLEPVSTIEAGDALNGFMGDDGFGYSLSGISNGTSHRRSRALVTGTTMIALTNPQKPNRLAAFDLHTGAKRWEAPAPGGGIVAAPLAVDHGQVIAVVSAGQDSPDQHIVKFSLDTGAVTPVRTVSLTGSGDRRLAPWFCRLFWADGAVFGVRGIYSGQSTALVFRLG</sequence>
<proteinExistence type="predicted"/>
<dbReference type="PANTHER" id="PTHR34512:SF30">
    <property type="entry name" value="OUTER MEMBRANE PROTEIN ASSEMBLY FACTOR BAMB"/>
    <property type="match status" value="1"/>
</dbReference>
<dbReference type="InterPro" id="IPR015943">
    <property type="entry name" value="WD40/YVTN_repeat-like_dom_sf"/>
</dbReference>
<comment type="caution">
    <text evidence="2">The sequence shown here is derived from an EMBL/GenBank/DDBJ whole genome shotgun (WGS) entry which is preliminary data.</text>
</comment>
<dbReference type="Proteomes" id="UP000233750">
    <property type="component" value="Unassembled WGS sequence"/>
</dbReference>
<dbReference type="Pfam" id="PF13360">
    <property type="entry name" value="PQQ_2"/>
    <property type="match status" value="1"/>
</dbReference>
<dbReference type="EMBL" id="PJMY01000003">
    <property type="protein sequence ID" value="PKV93297.1"/>
    <property type="molecule type" value="Genomic_DNA"/>
</dbReference>
<dbReference type="InterPro" id="IPR002372">
    <property type="entry name" value="PQQ_rpt_dom"/>
</dbReference>
<protein>
    <submittedName>
        <fullName evidence="2">Pyrroloquinoline-quinone binding quinoprotein</fullName>
    </submittedName>
</protein>
<dbReference type="InterPro" id="IPR011047">
    <property type="entry name" value="Quinoprotein_ADH-like_sf"/>
</dbReference>
<dbReference type="Gene3D" id="2.130.10.10">
    <property type="entry name" value="YVTN repeat-like/Quinoprotein amine dehydrogenase"/>
    <property type="match status" value="2"/>
</dbReference>
<reference evidence="2 3" key="1">
    <citation type="submission" date="2017-12" db="EMBL/GenBank/DDBJ databases">
        <title>Sequencing the genomes of 1000 Actinobacteria strains.</title>
        <authorList>
            <person name="Klenk H.-P."/>
        </authorList>
    </citation>
    <scope>NUCLEOTIDE SEQUENCE [LARGE SCALE GENOMIC DNA]</scope>
    <source>
        <strain evidence="2 3">DSM 45165</strain>
    </source>
</reference>
<feature type="domain" description="Pyrrolo-quinoline quinone repeat" evidence="1">
    <location>
        <begin position="63"/>
        <end position="191"/>
    </location>
</feature>
<organism evidence="2 3">
    <name type="scientific">Amycolatopsis echigonensis</name>
    <dbReference type="NCBI Taxonomy" id="2576905"/>
    <lineage>
        <taxon>Bacteria</taxon>
        <taxon>Bacillati</taxon>
        <taxon>Actinomycetota</taxon>
        <taxon>Actinomycetes</taxon>
        <taxon>Pseudonocardiales</taxon>
        <taxon>Pseudonocardiaceae</taxon>
        <taxon>Amycolatopsis</taxon>
    </lineage>
</organism>
<dbReference type="AlphaFoldDB" id="A0A2N3WHF2"/>
<accession>A0A2N3WHF2</accession>
<evidence type="ECO:0000313" key="3">
    <source>
        <dbReference type="Proteomes" id="UP000233750"/>
    </source>
</evidence>
<evidence type="ECO:0000313" key="2">
    <source>
        <dbReference type="EMBL" id="PKV93297.1"/>
    </source>
</evidence>
<gene>
    <name evidence="2" type="ORF">ATK30_4139</name>
</gene>
<evidence type="ECO:0000259" key="1">
    <source>
        <dbReference type="Pfam" id="PF13360"/>
    </source>
</evidence>
<dbReference type="SUPFAM" id="SSF50998">
    <property type="entry name" value="Quinoprotein alcohol dehydrogenase-like"/>
    <property type="match status" value="1"/>
</dbReference>